<dbReference type="Proteomes" id="UP000543174">
    <property type="component" value="Unassembled WGS sequence"/>
</dbReference>
<comment type="caution">
    <text evidence="1">The sequence shown here is derived from an EMBL/GenBank/DDBJ whole genome shotgun (WGS) entry which is preliminary data.</text>
</comment>
<gene>
    <name evidence="1" type="ORF">HNP21_006373</name>
</gene>
<organism evidence="1 2">
    <name type="scientific">Priestia aryabhattai</name>
    <name type="common">Bacillus aryabhattai</name>
    <dbReference type="NCBI Taxonomy" id="412384"/>
    <lineage>
        <taxon>Bacteria</taxon>
        <taxon>Bacillati</taxon>
        <taxon>Bacillota</taxon>
        <taxon>Bacilli</taxon>
        <taxon>Bacillales</taxon>
        <taxon>Bacillaceae</taxon>
        <taxon>Priestia</taxon>
    </lineage>
</organism>
<evidence type="ECO:0000313" key="1">
    <source>
        <dbReference type="EMBL" id="MBA9043182.1"/>
    </source>
</evidence>
<dbReference type="EMBL" id="JACJHT010000031">
    <property type="protein sequence ID" value="MBA9043182.1"/>
    <property type="molecule type" value="Genomic_DNA"/>
</dbReference>
<dbReference type="AlphaFoldDB" id="A0A7W3NHV7"/>
<name>A0A7W3NHV7_PRIAR</name>
<sequence length="32" mass="3573">MILKTTSNYSLFTEETIGARSVVSSVFTLYTI</sequence>
<reference evidence="1" key="1">
    <citation type="submission" date="2020-08" db="EMBL/GenBank/DDBJ databases">
        <title>Functional genomics of gut bacteria from endangered species of beetles.</title>
        <authorList>
            <person name="Carlos-Shanley C."/>
        </authorList>
    </citation>
    <scope>NUCLEOTIDE SEQUENCE [LARGE SCALE GENOMIC DNA]</scope>
    <source>
        <strain evidence="1">S00060</strain>
    </source>
</reference>
<accession>A0A7W3NHV7</accession>
<protein>
    <submittedName>
        <fullName evidence="1">Uncharacterized protein</fullName>
    </submittedName>
</protein>
<proteinExistence type="predicted"/>
<evidence type="ECO:0000313" key="2">
    <source>
        <dbReference type="Proteomes" id="UP000543174"/>
    </source>
</evidence>
<keyword evidence="2" id="KW-1185">Reference proteome</keyword>